<dbReference type="PANTHER" id="PTHR19269">
    <property type="entry name" value="TROPOMYOSIN"/>
    <property type="match status" value="1"/>
</dbReference>
<evidence type="ECO:0000313" key="4">
    <source>
        <dbReference type="EMBL" id="KAJ8985459.1"/>
    </source>
</evidence>
<keyword evidence="2" id="KW-0175">Coiled coil</keyword>
<comment type="caution">
    <text evidence="4">The sequence shown here is derived from an EMBL/GenBank/DDBJ whole genome shotgun (WGS) entry which is preliminary data.</text>
</comment>
<sequence>MELEEELKVVGNSLKSLEVSEEKANQRVEEFKKQLKSLTVKLKEAEARAEFAEKTVKKLQKGSRQTRSDIQDDHKIRLTPRPIKKCGIIRINELGINKDRYKSLADEMDSTFAELAGY</sequence>
<accession>A0ABQ9K584</accession>
<dbReference type="Pfam" id="PF00261">
    <property type="entry name" value="Tropomyosin"/>
    <property type="match status" value="1"/>
</dbReference>
<dbReference type="EMBL" id="JAPWTJ010000014">
    <property type="protein sequence ID" value="KAJ8985459.1"/>
    <property type="molecule type" value="Genomic_DNA"/>
</dbReference>
<evidence type="ECO:0000256" key="1">
    <source>
        <dbReference type="ARBA" id="ARBA00009036"/>
    </source>
</evidence>
<reference evidence="4" key="1">
    <citation type="journal article" date="2023" name="Insect Mol. Biol.">
        <title>Genome sequencing provides insights into the evolution of gene families encoding plant cell wall-degrading enzymes in longhorned beetles.</title>
        <authorList>
            <person name="Shin N.R."/>
            <person name="Okamura Y."/>
            <person name="Kirsch R."/>
            <person name="Pauchet Y."/>
        </authorList>
    </citation>
    <scope>NUCLEOTIDE SEQUENCE</scope>
    <source>
        <strain evidence="4">MMC_N1</strain>
    </source>
</reference>
<comment type="similarity">
    <text evidence="1">Belongs to the tropomyosin family.</text>
</comment>
<evidence type="ECO:0000313" key="5">
    <source>
        <dbReference type="Proteomes" id="UP001162164"/>
    </source>
</evidence>
<feature type="region of interest" description="Disordered" evidence="3">
    <location>
        <begin position="57"/>
        <end position="76"/>
    </location>
</feature>
<gene>
    <name evidence="4" type="ORF">NQ317_017091</name>
</gene>
<keyword evidence="5" id="KW-1185">Reference proteome</keyword>
<protein>
    <submittedName>
        <fullName evidence="4">Uncharacterized protein</fullName>
    </submittedName>
</protein>
<feature type="compositionally biased region" description="Basic and acidic residues" evidence="3">
    <location>
        <begin position="66"/>
        <end position="76"/>
    </location>
</feature>
<name>A0ABQ9K584_9CUCU</name>
<organism evidence="4 5">
    <name type="scientific">Molorchus minor</name>
    <dbReference type="NCBI Taxonomy" id="1323400"/>
    <lineage>
        <taxon>Eukaryota</taxon>
        <taxon>Metazoa</taxon>
        <taxon>Ecdysozoa</taxon>
        <taxon>Arthropoda</taxon>
        <taxon>Hexapoda</taxon>
        <taxon>Insecta</taxon>
        <taxon>Pterygota</taxon>
        <taxon>Neoptera</taxon>
        <taxon>Endopterygota</taxon>
        <taxon>Coleoptera</taxon>
        <taxon>Polyphaga</taxon>
        <taxon>Cucujiformia</taxon>
        <taxon>Chrysomeloidea</taxon>
        <taxon>Cerambycidae</taxon>
        <taxon>Lamiinae</taxon>
        <taxon>Monochamini</taxon>
        <taxon>Molorchus</taxon>
    </lineage>
</organism>
<dbReference type="PROSITE" id="PS00326">
    <property type="entry name" value="TROPOMYOSIN"/>
    <property type="match status" value="1"/>
</dbReference>
<dbReference type="SUPFAM" id="SSF57997">
    <property type="entry name" value="Tropomyosin"/>
    <property type="match status" value="1"/>
</dbReference>
<dbReference type="InterPro" id="IPR000533">
    <property type="entry name" value="Tropomyosin"/>
</dbReference>
<dbReference type="Proteomes" id="UP001162164">
    <property type="component" value="Unassembled WGS sequence"/>
</dbReference>
<evidence type="ECO:0000256" key="2">
    <source>
        <dbReference type="ARBA" id="ARBA00023054"/>
    </source>
</evidence>
<dbReference type="Gene3D" id="1.20.5.170">
    <property type="match status" value="1"/>
</dbReference>
<proteinExistence type="inferred from homology"/>
<evidence type="ECO:0000256" key="3">
    <source>
        <dbReference type="SAM" id="MobiDB-lite"/>
    </source>
</evidence>